<comment type="caution">
    <text evidence="2">The sequence shown here is derived from an EMBL/GenBank/DDBJ whole genome shotgun (WGS) entry which is preliminary data.</text>
</comment>
<keyword evidence="1" id="KW-0472">Membrane</keyword>
<evidence type="ECO:0000313" key="2">
    <source>
        <dbReference type="EMBL" id="KAH7264186.1"/>
    </source>
</evidence>
<gene>
    <name evidence="2" type="ORF">B0J15DRAFT_490267</name>
</gene>
<feature type="non-terminal residue" evidence="2">
    <location>
        <position position="1"/>
    </location>
</feature>
<reference evidence="2" key="1">
    <citation type="journal article" date="2021" name="Nat. Commun.">
        <title>Genetic determinants of endophytism in the Arabidopsis root mycobiome.</title>
        <authorList>
            <person name="Mesny F."/>
            <person name="Miyauchi S."/>
            <person name="Thiergart T."/>
            <person name="Pickel B."/>
            <person name="Atanasova L."/>
            <person name="Karlsson M."/>
            <person name="Huettel B."/>
            <person name="Barry K.W."/>
            <person name="Haridas S."/>
            <person name="Chen C."/>
            <person name="Bauer D."/>
            <person name="Andreopoulos W."/>
            <person name="Pangilinan J."/>
            <person name="LaButti K."/>
            <person name="Riley R."/>
            <person name="Lipzen A."/>
            <person name="Clum A."/>
            <person name="Drula E."/>
            <person name="Henrissat B."/>
            <person name="Kohler A."/>
            <person name="Grigoriev I.V."/>
            <person name="Martin F.M."/>
            <person name="Hacquard S."/>
        </authorList>
    </citation>
    <scope>NUCLEOTIDE SEQUENCE</scope>
    <source>
        <strain evidence="2">FSSC 5 MPI-SDFR-AT-0091</strain>
    </source>
</reference>
<organism evidence="2 3">
    <name type="scientific">Fusarium solani</name>
    <name type="common">Filamentous fungus</name>
    <dbReference type="NCBI Taxonomy" id="169388"/>
    <lineage>
        <taxon>Eukaryota</taxon>
        <taxon>Fungi</taxon>
        <taxon>Dikarya</taxon>
        <taxon>Ascomycota</taxon>
        <taxon>Pezizomycotina</taxon>
        <taxon>Sordariomycetes</taxon>
        <taxon>Hypocreomycetidae</taxon>
        <taxon>Hypocreales</taxon>
        <taxon>Nectriaceae</taxon>
        <taxon>Fusarium</taxon>
        <taxon>Fusarium solani species complex</taxon>
    </lineage>
</organism>
<dbReference type="EMBL" id="JAGTJS010000007">
    <property type="protein sequence ID" value="KAH7264186.1"/>
    <property type="molecule type" value="Genomic_DNA"/>
</dbReference>
<evidence type="ECO:0000313" key="3">
    <source>
        <dbReference type="Proteomes" id="UP000736672"/>
    </source>
</evidence>
<keyword evidence="1" id="KW-0812">Transmembrane</keyword>
<dbReference type="AlphaFoldDB" id="A0A9P9HVU9"/>
<keyword evidence="3" id="KW-1185">Reference proteome</keyword>
<protein>
    <submittedName>
        <fullName evidence="2">Uncharacterized protein</fullName>
    </submittedName>
</protein>
<evidence type="ECO:0000256" key="1">
    <source>
        <dbReference type="SAM" id="Phobius"/>
    </source>
</evidence>
<proteinExistence type="predicted"/>
<sequence>MNRGVIRLYLAGLFIMMLSPTKGTLGLGRFYFFHKSRKYQPGQKASPSSVENTCQQDLLPMFTARPTISIGDLHQFN</sequence>
<feature type="transmembrane region" description="Helical" evidence="1">
    <location>
        <begin position="6"/>
        <end position="32"/>
    </location>
</feature>
<name>A0A9P9HVU9_FUSSL</name>
<keyword evidence="1" id="KW-1133">Transmembrane helix</keyword>
<dbReference type="Proteomes" id="UP000736672">
    <property type="component" value="Unassembled WGS sequence"/>
</dbReference>
<accession>A0A9P9HVU9</accession>